<organism evidence="1 2">
    <name type="scientific">Tegillarca granosa</name>
    <name type="common">Malaysian cockle</name>
    <name type="synonym">Anadara granosa</name>
    <dbReference type="NCBI Taxonomy" id="220873"/>
    <lineage>
        <taxon>Eukaryota</taxon>
        <taxon>Metazoa</taxon>
        <taxon>Spiralia</taxon>
        <taxon>Lophotrochozoa</taxon>
        <taxon>Mollusca</taxon>
        <taxon>Bivalvia</taxon>
        <taxon>Autobranchia</taxon>
        <taxon>Pteriomorphia</taxon>
        <taxon>Arcoida</taxon>
        <taxon>Arcoidea</taxon>
        <taxon>Arcidae</taxon>
        <taxon>Tegillarca</taxon>
    </lineage>
</organism>
<proteinExistence type="predicted"/>
<dbReference type="EMBL" id="JARBDR010000342">
    <property type="protein sequence ID" value="KAJ8313997.1"/>
    <property type="molecule type" value="Genomic_DNA"/>
</dbReference>
<name>A0ABQ9FC47_TEGGR</name>
<dbReference type="Proteomes" id="UP001217089">
    <property type="component" value="Unassembled WGS sequence"/>
</dbReference>
<gene>
    <name evidence="1" type="ORF">KUTeg_008558</name>
</gene>
<protein>
    <submittedName>
        <fullName evidence="1">Uncharacterized protein</fullName>
    </submittedName>
</protein>
<evidence type="ECO:0000313" key="1">
    <source>
        <dbReference type="EMBL" id="KAJ8313997.1"/>
    </source>
</evidence>
<evidence type="ECO:0000313" key="2">
    <source>
        <dbReference type="Proteomes" id="UP001217089"/>
    </source>
</evidence>
<keyword evidence="2" id="KW-1185">Reference proteome</keyword>
<sequence>MQEIFVWMTSKQRTKANMEKIAISLDDVDKLNIIHVTGTKGAEQKSKNCLLKTIGEDAPVLLEEFHLTDQMRSAMCELVQTVVNNRMGTKKECNFDIALFPRYEINPENVIFPDLDDTLPKTFVDIWRNLSEEWG</sequence>
<accession>A0ABQ9FC47</accession>
<reference evidence="1 2" key="1">
    <citation type="submission" date="2022-12" db="EMBL/GenBank/DDBJ databases">
        <title>Chromosome-level genome of Tegillarca granosa.</title>
        <authorList>
            <person name="Kim J."/>
        </authorList>
    </citation>
    <scope>NUCLEOTIDE SEQUENCE [LARGE SCALE GENOMIC DNA]</scope>
    <source>
        <strain evidence="1">Teg-2019</strain>
        <tissue evidence="1">Adductor muscle</tissue>
    </source>
</reference>
<comment type="caution">
    <text evidence="1">The sequence shown here is derived from an EMBL/GenBank/DDBJ whole genome shotgun (WGS) entry which is preliminary data.</text>
</comment>